<organism evidence="19 20">
    <name type="scientific">Galemys pyrenaicus</name>
    <name type="common">Iberian desman</name>
    <name type="synonym">Pyrenean desman</name>
    <dbReference type="NCBI Taxonomy" id="202257"/>
    <lineage>
        <taxon>Eukaryota</taxon>
        <taxon>Metazoa</taxon>
        <taxon>Chordata</taxon>
        <taxon>Craniata</taxon>
        <taxon>Vertebrata</taxon>
        <taxon>Euteleostomi</taxon>
        <taxon>Mammalia</taxon>
        <taxon>Eutheria</taxon>
        <taxon>Laurasiatheria</taxon>
        <taxon>Eulipotyphla</taxon>
        <taxon>Talpidae</taxon>
        <taxon>Galemys</taxon>
    </lineage>
</organism>
<evidence type="ECO:0000256" key="11">
    <source>
        <dbReference type="ARBA" id="ARBA00022927"/>
    </source>
</evidence>
<evidence type="ECO:0000256" key="15">
    <source>
        <dbReference type="ARBA" id="ARBA00039243"/>
    </source>
</evidence>
<accession>A0A8J6AF90</accession>
<keyword evidence="12" id="KW-0333">Golgi apparatus</keyword>
<evidence type="ECO:0000256" key="16">
    <source>
        <dbReference type="PROSITE-ProRule" id="PRU00288"/>
    </source>
</evidence>
<dbReference type="PROSITE" id="PS50115">
    <property type="entry name" value="ARFGAP"/>
    <property type="match status" value="1"/>
</dbReference>
<feature type="compositionally biased region" description="Basic and acidic residues" evidence="17">
    <location>
        <begin position="447"/>
        <end position="473"/>
    </location>
</feature>
<keyword evidence="20" id="KW-1185">Reference proteome</keyword>
<keyword evidence="6" id="KW-0597">Phosphoprotein</keyword>
<evidence type="ECO:0000256" key="17">
    <source>
        <dbReference type="SAM" id="MobiDB-lite"/>
    </source>
</evidence>
<evidence type="ECO:0000256" key="13">
    <source>
        <dbReference type="ARBA" id="ARBA00023136"/>
    </source>
</evidence>
<dbReference type="FunFam" id="1.10.220.150:FF:000004">
    <property type="entry name" value="Putative ADP-ribosylation factor GTPase-activating protein 2"/>
    <property type="match status" value="1"/>
</dbReference>
<dbReference type="OrthoDB" id="983479at2759"/>
<evidence type="ECO:0000313" key="20">
    <source>
        <dbReference type="Proteomes" id="UP000700334"/>
    </source>
</evidence>
<feature type="non-terminal residue" evidence="19">
    <location>
        <position position="705"/>
    </location>
</feature>
<dbReference type="GO" id="GO:0015031">
    <property type="term" value="P:protein transport"/>
    <property type="evidence" value="ECO:0007669"/>
    <property type="project" value="UniProtKB-KW"/>
</dbReference>
<evidence type="ECO:0000256" key="7">
    <source>
        <dbReference type="ARBA" id="ARBA00022723"/>
    </source>
</evidence>
<feature type="region of interest" description="Disordered" evidence="17">
    <location>
        <begin position="447"/>
        <end position="485"/>
    </location>
</feature>
<evidence type="ECO:0000256" key="10">
    <source>
        <dbReference type="ARBA" id="ARBA00022892"/>
    </source>
</evidence>
<dbReference type="PRINTS" id="PR00405">
    <property type="entry name" value="REVINTRACTNG"/>
</dbReference>
<reference evidence="19" key="1">
    <citation type="journal article" date="2021" name="Evol. Appl.">
        <title>The genome of the Pyrenean desman and the effects of bottlenecks and inbreeding on the genomic landscape of an endangered species.</title>
        <authorList>
            <person name="Escoda L."/>
            <person name="Castresana J."/>
        </authorList>
    </citation>
    <scope>NUCLEOTIDE SEQUENCE</scope>
    <source>
        <strain evidence="19">IBE-C5619</strain>
    </source>
</reference>
<keyword evidence="13" id="KW-0472">Membrane</keyword>
<evidence type="ECO:0000256" key="6">
    <source>
        <dbReference type="ARBA" id="ARBA00022553"/>
    </source>
</evidence>
<dbReference type="InterPro" id="IPR001164">
    <property type="entry name" value="ArfGAP_dom"/>
</dbReference>
<keyword evidence="3" id="KW-0813">Transport</keyword>
<feature type="domain" description="Arf-GAP" evidence="18">
    <location>
        <begin position="63"/>
        <end position="179"/>
    </location>
</feature>
<evidence type="ECO:0000259" key="18">
    <source>
        <dbReference type="PROSITE" id="PS50115"/>
    </source>
</evidence>
<keyword evidence="4" id="KW-0343">GTPase activation</keyword>
<protein>
    <recommendedName>
        <fullName evidence="15">ADP-ribosylation factor GTPase-activating protein 3</fullName>
    </recommendedName>
</protein>
<keyword evidence="7" id="KW-0479">Metal-binding</keyword>
<keyword evidence="5" id="KW-0963">Cytoplasm</keyword>
<proteinExistence type="predicted"/>
<evidence type="ECO:0000256" key="12">
    <source>
        <dbReference type="ARBA" id="ARBA00023034"/>
    </source>
</evidence>
<evidence type="ECO:0000256" key="8">
    <source>
        <dbReference type="ARBA" id="ARBA00022771"/>
    </source>
</evidence>
<dbReference type="InterPro" id="IPR037278">
    <property type="entry name" value="ARFGAP/RecO"/>
</dbReference>
<keyword evidence="8 16" id="KW-0863">Zinc-finger</keyword>
<dbReference type="GO" id="GO:0048205">
    <property type="term" value="P:COPI coating of Golgi vesicle"/>
    <property type="evidence" value="ECO:0007669"/>
    <property type="project" value="TreeGrafter"/>
</dbReference>
<comment type="caution">
    <text evidence="19">The sequence shown here is derived from an EMBL/GenBank/DDBJ whole genome shotgun (WGS) entry which is preliminary data.</text>
</comment>
<name>A0A8J6AF90_GALPY</name>
<keyword evidence="10" id="KW-0931">ER-Golgi transport</keyword>
<dbReference type="SMART" id="SM00105">
    <property type="entry name" value="ArfGap"/>
    <property type="match status" value="1"/>
</dbReference>
<dbReference type="GO" id="GO:0008270">
    <property type="term" value="F:zinc ion binding"/>
    <property type="evidence" value="ECO:0007669"/>
    <property type="project" value="UniProtKB-KW"/>
</dbReference>
<dbReference type="GO" id="GO:0000139">
    <property type="term" value="C:Golgi membrane"/>
    <property type="evidence" value="ECO:0007669"/>
    <property type="project" value="UniProtKB-SubCell"/>
</dbReference>
<evidence type="ECO:0000256" key="4">
    <source>
        <dbReference type="ARBA" id="ARBA00022468"/>
    </source>
</evidence>
<evidence type="ECO:0000256" key="2">
    <source>
        <dbReference type="ARBA" id="ARBA00004496"/>
    </source>
</evidence>
<dbReference type="AlphaFoldDB" id="A0A8J6AF90"/>
<evidence type="ECO:0000256" key="14">
    <source>
        <dbReference type="ARBA" id="ARBA00037105"/>
    </source>
</evidence>
<dbReference type="EMBL" id="JAGFMF010011642">
    <property type="protein sequence ID" value="KAG8517922.1"/>
    <property type="molecule type" value="Genomic_DNA"/>
</dbReference>
<feature type="region of interest" description="Disordered" evidence="17">
    <location>
        <begin position="1"/>
        <end position="36"/>
    </location>
</feature>
<keyword evidence="11" id="KW-0653">Protein transport</keyword>
<evidence type="ECO:0000256" key="5">
    <source>
        <dbReference type="ARBA" id="ARBA00022490"/>
    </source>
</evidence>
<dbReference type="GO" id="GO:0005096">
    <property type="term" value="F:GTPase activator activity"/>
    <property type="evidence" value="ECO:0007669"/>
    <property type="project" value="UniProtKB-KW"/>
</dbReference>
<evidence type="ECO:0000256" key="1">
    <source>
        <dbReference type="ARBA" id="ARBA00004255"/>
    </source>
</evidence>
<sequence length="705" mass="76147">RRAARAPRWAGRGGARSARSPAPRPSSVSGRRQPIGLGLPCWRGPLRRGSLVTMGDPSKQDILAIFKRLRSVPTNKVCFDCGAKNPSWASITYGVFLCIDCSGSHRSLGVHLSFIRSTELDSNWSWLQLRCMQVGGNANASSFFHQHGCATSDANAKYSSRAAQLYREKVKALASQATRKHGTDVSLPSRRARSALVPAQTASCGVPLGPAATLCCRASPELGPWAAVARQLCGSGLAAFTQGRRLFRVPCFSRGAPEQGPSVDGLNTPAKTPLEVSSIIKKKPNQAKKGLGAKKGGLGAQKLENTSFSEIEKQAQAVDKMKEQEDLARAAPKEESIVSSLRLAYKDLEIQMKKDEKMNFSGKKMEAERLGMGFGNCRSGVSHSVASDLQTIEQETPAAASPRRKYGDDSEDPYFTSSSRYFEEPTEFRTSSFSSWDDSSDSYWRRETVQDRDPALKPAGRPDRPAARRKPDYEPAASTDEAQKKFGNVKAISSDMYFGRQDQADYETRARLERLSGSSSISSADLFEEQRKQAAGNYNLTSVLPPAPDMAQLKQGVRTVAGKLSVFANGVMTSIQVSGRARQARGEAWPARGQKTGFPAAGGLLWRSQAFWEPAASLGRPGSHTYGRGRECRNPRPFLLSSTEREGGSSRTRGRVSVAPQYSCAYFSGRSSPNEGGCVRAALSCPPCLLCAPHAGGALPGACVA</sequence>
<dbReference type="CDD" id="cd09028">
    <property type="entry name" value="ArfGap_ArfGap3"/>
    <property type="match status" value="1"/>
</dbReference>
<dbReference type="Gene3D" id="1.10.220.150">
    <property type="entry name" value="Arf GTPase activating protein"/>
    <property type="match status" value="1"/>
</dbReference>
<feature type="region of interest" description="Disordered" evidence="17">
    <location>
        <begin position="392"/>
        <end position="418"/>
    </location>
</feature>
<comment type="subcellular location">
    <subcellularLocation>
        <location evidence="2">Cytoplasm</location>
    </subcellularLocation>
    <subcellularLocation>
        <location evidence="1">Golgi apparatus membrane</location>
        <topology evidence="1">Peripheral membrane protein</topology>
        <orientation evidence="1">Cytoplasmic side</orientation>
    </subcellularLocation>
</comment>
<keyword evidence="9" id="KW-0862">Zinc</keyword>
<evidence type="ECO:0000313" key="19">
    <source>
        <dbReference type="EMBL" id="KAG8517922.1"/>
    </source>
</evidence>
<dbReference type="PANTHER" id="PTHR45686:SF1">
    <property type="entry name" value="ADP-RIBOSYLATION FACTOR GTPASE-ACTIVATING PROTEIN 3"/>
    <property type="match status" value="1"/>
</dbReference>
<feature type="compositionally biased region" description="Low complexity" evidence="17">
    <location>
        <begin position="1"/>
        <end position="32"/>
    </location>
</feature>
<dbReference type="Proteomes" id="UP000700334">
    <property type="component" value="Unassembled WGS sequence"/>
</dbReference>
<dbReference type="PANTHER" id="PTHR45686">
    <property type="entry name" value="ADP-RIBOSYLATION FACTOR GTPASE ACTIVATING PROTEIN 3, ISOFORM H-RELATED"/>
    <property type="match status" value="1"/>
</dbReference>
<dbReference type="InterPro" id="IPR038508">
    <property type="entry name" value="ArfGAP_dom_sf"/>
</dbReference>
<dbReference type="Pfam" id="PF01412">
    <property type="entry name" value="ArfGap"/>
    <property type="match status" value="1"/>
</dbReference>
<gene>
    <name evidence="19" type="ORF">J0S82_010966</name>
</gene>
<dbReference type="SUPFAM" id="SSF57863">
    <property type="entry name" value="ArfGap/RecO-like zinc finger"/>
    <property type="match status" value="1"/>
</dbReference>
<evidence type="ECO:0000256" key="9">
    <source>
        <dbReference type="ARBA" id="ARBA00022833"/>
    </source>
</evidence>
<comment type="function">
    <text evidence="14">GTPase-activating protein (GAP) for ADP ribosylation factor 1 (ARF1). Hydrolysis of ARF1-bound GTP may lead to dissociation of coatomer from Golgi-derived membranes to allow fusion with target membranes.</text>
</comment>
<evidence type="ECO:0000256" key="3">
    <source>
        <dbReference type="ARBA" id="ARBA00022448"/>
    </source>
</evidence>